<reference evidence="1 2" key="1">
    <citation type="submission" date="2014-12" db="EMBL/GenBank/DDBJ databases">
        <title>Complete genome sequence of Bifidobacterium longum subsp. infantis BT1.</title>
        <authorList>
            <person name="Kim J.F."/>
            <person name="Kwak M.-J."/>
        </authorList>
    </citation>
    <scope>NUCLEOTIDE SEQUENCE [LARGE SCALE GENOMIC DNA]</scope>
    <source>
        <strain evidence="1 2">BT1</strain>
    </source>
</reference>
<dbReference type="Proteomes" id="UP000067206">
    <property type="component" value="Chromosome"/>
</dbReference>
<evidence type="ECO:0000313" key="2">
    <source>
        <dbReference type="Proteomes" id="UP000067206"/>
    </source>
</evidence>
<name>A0A0M4MCV6_BIFLI</name>
<dbReference type="EMBL" id="CP010411">
    <property type="protein sequence ID" value="ALE08374.1"/>
    <property type="molecule type" value="Genomic_DNA"/>
</dbReference>
<dbReference type="AlphaFoldDB" id="A0A0M4MCV6"/>
<evidence type="ECO:0000313" key="1">
    <source>
        <dbReference type="EMBL" id="ALE08374.1"/>
    </source>
</evidence>
<accession>A0A0M4MCV6</accession>
<protein>
    <submittedName>
        <fullName evidence="1">Uncharacterized protein</fullName>
    </submittedName>
</protein>
<gene>
    <name evidence="1" type="ORF">RY67_300</name>
</gene>
<dbReference type="PATRIC" id="fig|1682.24.peg.299"/>
<proteinExistence type="predicted"/>
<sequence length="38" mass="4474">MQRYAQIALIEETAANPWLQHPSPLYRQQHADRKAVLE</sequence>
<organism evidence="1 2">
    <name type="scientific">Bifidobacterium longum subsp. infantis</name>
    <dbReference type="NCBI Taxonomy" id="1682"/>
    <lineage>
        <taxon>Bacteria</taxon>
        <taxon>Bacillati</taxon>
        <taxon>Actinomycetota</taxon>
        <taxon>Actinomycetes</taxon>
        <taxon>Bifidobacteriales</taxon>
        <taxon>Bifidobacteriaceae</taxon>
        <taxon>Bifidobacterium</taxon>
    </lineage>
</organism>